<name>A0A1B6D3C6_9HEMI</name>
<dbReference type="AlphaFoldDB" id="A0A1B6D3C6"/>
<protein>
    <recommendedName>
        <fullName evidence="2">MD-2-related lipid-recognition domain-containing protein</fullName>
    </recommendedName>
</protein>
<sequence length="190" mass="21465">TSHFMMELYTVTIGFLTLQQISARRFAGPYEVKFKSFSMCNDLGNSSTMMVYSTKAPKLNHTHNSYTSNLTLPYGWGDHIAVKIDVSVWGNGGWRPNFLNIYTEHACSSGKKMFPGFGESFFAAAGYNFTSCPVPPGVYQVKNWIFELKLGMKDFPYGRYQFMTTGYITENKTERMIACIKAELDVVPTS</sequence>
<organism evidence="1">
    <name type="scientific">Clastoptera arizonana</name>
    <name type="common">Arizona spittle bug</name>
    <dbReference type="NCBI Taxonomy" id="38151"/>
    <lineage>
        <taxon>Eukaryota</taxon>
        <taxon>Metazoa</taxon>
        <taxon>Ecdysozoa</taxon>
        <taxon>Arthropoda</taxon>
        <taxon>Hexapoda</taxon>
        <taxon>Insecta</taxon>
        <taxon>Pterygota</taxon>
        <taxon>Neoptera</taxon>
        <taxon>Paraneoptera</taxon>
        <taxon>Hemiptera</taxon>
        <taxon>Auchenorrhyncha</taxon>
        <taxon>Cercopoidea</taxon>
        <taxon>Clastopteridae</taxon>
        <taxon>Clastoptera</taxon>
    </lineage>
</organism>
<evidence type="ECO:0000313" key="1">
    <source>
        <dbReference type="EMBL" id="JAS20075.1"/>
    </source>
</evidence>
<dbReference type="EMBL" id="GEDC01017223">
    <property type="protein sequence ID" value="JAS20075.1"/>
    <property type="molecule type" value="Transcribed_RNA"/>
</dbReference>
<accession>A0A1B6D3C6</accession>
<reference evidence="1" key="1">
    <citation type="submission" date="2015-12" db="EMBL/GenBank/DDBJ databases">
        <title>De novo transcriptome assembly of four potential Pierce s Disease insect vectors from Arizona vineyards.</title>
        <authorList>
            <person name="Tassone E.E."/>
        </authorList>
    </citation>
    <scope>NUCLEOTIDE SEQUENCE</scope>
</reference>
<gene>
    <name evidence="1" type="ORF">g.386</name>
</gene>
<feature type="non-terminal residue" evidence="1">
    <location>
        <position position="1"/>
    </location>
</feature>
<evidence type="ECO:0008006" key="2">
    <source>
        <dbReference type="Google" id="ProtNLM"/>
    </source>
</evidence>
<proteinExistence type="predicted"/>